<keyword evidence="2" id="KW-0614">Plasmid</keyword>
<evidence type="ECO:0000313" key="3">
    <source>
        <dbReference type="Proteomes" id="UP000217895"/>
    </source>
</evidence>
<protein>
    <submittedName>
        <fullName evidence="2">Uncharacterized protein</fullName>
    </submittedName>
</protein>
<proteinExistence type="predicted"/>
<feature type="compositionally biased region" description="Polar residues" evidence="1">
    <location>
        <begin position="99"/>
        <end position="116"/>
    </location>
</feature>
<sequence length="116" mass="12970">MNDSSGLSRLSNKQKEALGSIYCGDTGRGYAQKTLDSLEKKGLIVSQTVAERQGVFVFTHKEYYVPLSVHYEVTQYFAAQYDQECEATFDTVQEKEGSRISSIEPLSQSATRNQSN</sequence>
<dbReference type="EMBL" id="AP018204">
    <property type="protein sequence ID" value="BAY59290.1"/>
    <property type="molecule type" value="Genomic_DNA"/>
</dbReference>
<name>A0A1Z4JRF0_LEPBY</name>
<evidence type="ECO:0000313" key="2">
    <source>
        <dbReference type="EMBL" id="BAY59290.1"/>
    </source>
</evidence>
<gene>
    <name evidence="2" type="ORF">NIES2135_61670</name>
</gene>
<dbReference type="AlphaFoldDB" id="A0A1Z4JRF0"/>
<organism evidence="2 3">
    <name type="scientific">Leptolyngbya boryana NIES-2135</name>
    <dbReference type="NCBI Taxonomy" id="1973484"/>
    <lineage>
        <taxon>Bacteria</taxon>
        <taxon>Bacillati</taxon>
        <taxon>Cyanobacteriota</taxon>
        <taxon>Cyanophyceae</taxon>
        <taxon>Leptolyngbyales</taxon>
        <taxon>Leptolyngbyaceae</taxon>
        <taxon>Leptolyngbya group</taxon>
        <taxon>Leptolyngbya</taxon>
    </lineage>
</organism>
<evidence type="ECO:0000256" key="1">
    <source>
        <dbReference type="SAM" id="MobiDB-lite"/>
    </source>
</evidence>
<keyword evidence="3" id="KW-1185">Reference proteome</keyword>
<feature type="region of interest" description="Disordered" evidence="1">
    <location>
        <begin position="97"/>
        <end position="116"/>
    </location>
</feature>
<reference evidence="2 3" key="1">
    <citation type="submission" date="2017-06" db="EMBL/GenBank/DDBJ databases">
        <title>Genome sequencing of cyanobaciteial culture collection at National Institute for Environmental Studies (NIES).</title>
        <authorList>
            <person name="Hirose Y."/>
            <person name="Shimura Y."/>
            <person name="Fujisawa T."/>
            <person name="Nakamura Y."/>
            <person name="Kawachi M."/>
        </authorList>
    </citation>
    <scope>NUCLEOTIDE SEQUENCE [LARGE SCALE GENOMIC DNA]</scope>
    <source>
        <strain evidence="2 3">NIES-2135</strain>
        <plasmid evidence="3">Plasmid Plasmid1 dna</plasmid>
    </source>
</reference>
<geneLocation type="plasmid" evidence="2">
    <name>plasmid1</name>
</geneLocation>
<dbReference type="Proteomes" id="UP000217895">
    <property type="component" value="Plasmid Plasmid1 dna"/>
</dbReference>
<accession>A0A1Z4JRF0</accession>